<dbReference type="PROSITE" id="PS50848">
    <property type="entry name" value="START"/>
    <property type="match status" value="1"/>
</dbReference>
<sequence>MPLQKMSSFRALVASSALLFSSVTLANDWQLDMDENGIQLYTKESQSSPLKQVKVVTNVKASLSSLVSFLSDHSAFPEWMDKVAKVEKLKDISEKESITYTVVDAPWPERDRDSVLYSRWEQNPETLVVTKKVFSEPQYLNKDSSMIRSPSFEAEWVLTPKSGGMVEVAYTSDYDPGGDVQGWLLDMFTYEMPYNTIKNLKASALGKYEGAKFAFIKEPVGGKVAMTQ</sequence>
<dbReference type="SUPFAM" id="SSF55961">
    <property type="entry name" value="Bet v1-like"/>
    <property type="match status" value="1"/>
</dbReference>
<dbReference type="InterPro" id="IPR002913">
    <property type="entry name" value="START_lipid-bd_dom"/>
</dbReference>
<dbReference type="PANTHER" id="PTHR19308">
    <property type="entry name" value="PHOSPHATIDYLCHOLINE TRANSFER PROTEIN"/>
    <property type="match status" value="1"/>
</dbReference>
<dbReference type="InterPro" id="IPR023393">
    <property type="entry name" value="START-like_dom_sf"/>
</dbReference>
<dbReference type="KEGG" id="kak:Kalk_06790"/>
<dbReference type="AlphaFoldDB" id="A0A2K9LKW6"/>
<dbReference type="PANTHER" id="PTHR19308:SF14">
    <property type="entry name" value="START DOMAIN-CONTAINING PROTEIN"/>
    <property type="match status" value="1"/>
</dbReference>
<dbReference type="Pfam" id="PF01852">
    <property type="entry name" value="START"/>
    <property type="match status" value="1"/>
</dbReference>
<name>A0A2K9LKW6_9GAMM</name>
<feature type="domain" description="START" evidence="2">
    <location>
        <begin position="29"/>
        <end position="205"/>
    </location>
</feature>
<dbReference type="InterPro" id="IPR051213">
    <property type="entry name" value="START_lipid_transfer"/>
</dbReference>
<proteinExistence type="predicted"/>
<dbReference type="RefSeq" id="WP_101893471.1">
    <property type="nucleotide sequence ID" value="NZ_CP022684.1"/>
</dbReference>
<dbReference type="Proteomes" id="UP000235116">
    <property type="component" value="Chromosome"/>
</dbReference>
<gene>
    <name evidence="3" type="ORF">Kalk_06790</name>
</gene>
<dbReference type="Gene3D" id="3.30.530.20">
    <property type="match status" value="1"/>
</dbReference>
<keyword evidence="1" id="KW-0732">Signal</keyword>
<keyword evidence="4" id="KW-1185">Reference proteome</keyword>
<feature type="signal peptide" evidence="1">
    <location>
        <begin position="1"/>
        <end position="26"/>
    </location>
</feature>
<protein>
    <recommendedName>
        <fullName evidence="2">START domain-containing protein</fullName>
    </recommendedName>
</protein>
<evidence type="ECO:0000256" key="1">
    <source>
        <dbReference type="SAM" id="SignalP"/>
    </source>
</evidence>
<reference evidence="4" key="1">
    <citation type="submission" date="2017-08" db="EMBL/GenBank/DDBJ databases">
        <title>Direct submision.</title>
        <authorList>
            <person name="Kim S.-J."/>
            <person name="Rhee S.-K."/>
        </authorList>
    </citation>
    <scope>NUCLEOTIDE SEQUENCE [LARGE SCALE GENOMIC DNA]</scope>
    <source>
        <strain evidence="4">GI5</strain>
    </source>
</reference>
<dbReference type="OrthoDB" id="5734556at2"/>
<dbReference type="InterPro" id="IPR028347">
    <property type="entry name" value="START_dom_prot"/>
</dbReference>
<dbReference type="EMBL" id="CP022684">
    <property type="protein sequence ID" value="AUM12135.1"/>
    <property type="molecule type" value="Genomic_DNA"/>
</dbReference>
<feature type="chain" id="PRO_5014720310" description="START domain-containing protein" evidence="1">
    <location>
        <begin position="27"/>
        <end position="228"/>
    </location>
</feature>
<evidence type="ECO:0000259" key="2">
    <source>
        <dbReference type="PROSITE" id="PS50848"/>
    </source>
</evidence>
<dbReference type="GO" id="GO:0008289">
    <property type="term" value="F:lipid binding"/>
    <property type="evidence" value="ECO:0007669"/>
    <property type="project" value="InterPro"/>
</dbReference>
<evidence type="ECO:0000313" key="4">
    <source>
        <dbReference type="Proteomes" id="UP000235116"/>
    </source>
</evidence>
<evidence type="ECO:0000313" key="3">
    <source>
        <dbReference type="EMBL" id="AUM12135.1"/>
    </source>
</evidence>
<dbReference type="GO" id="GO:0005737">
    <property type="term" value="C:cytoplasm"/>
    <property type="evidence" value="ECO:0007669"/>
    <property type="project" value="UniProtKB-ARBA"/>
</dbReference>
<dbReference type="PIRSF" id="PIRSF039033">
    <property type="entry name" value="START_dom"/>
    <property type="match status" value="1"/>
</dbReference>
<organism evidence="3 4">
    <name type="scientific">Ketobacter alkanivorans</name>
    <dbReference type="NCBI Taxonomy" id="1917421"/>
    <lineage>
        <taxon>Bacteria</taxon>
        <taxon>Pseudomonadati</taxon>
        <taxon>Pseudomonadota</taxon>
        <taxon>Gammaproteobacteria</taxon>
        <taxon>Pseudomonadales</taxon>
        <taxon>Ketobacteraceae</taxon>
        <taxon>Ketobacter</taxon>
    </lineage>
</organism>
<accession>A0A2K9LKW6</accession>